<name>A0A9D4PZH5_RHISA</name>
<accession>A0A9D4PZH5</accession>
<sequence length="376" mass="41467">MANLKTAGRQAPLQALGRASDGEEMKGEECIPLLGEWKESLQQRGELENVSSDIDSLYTRPVAQEQAEKQTSADLSMAPTARELKRAMKGVNAGTAPGCDELLMSLIKALGPKVKGSVEECVAEVLVNARIPGDWKCSKVLWVILGELGMAEEDLELLQAIYSDVVAEAKWEGYRTRPLTIPRGFRQGCPLLPVPFMVYVAGVIQHLENSGCGYTIAHREGSRQVVSRIPTLVYADDFAVLAGRGVRLKVREVETATWQNSAATKSSLETYRGEKLEISTERFYNSKGSALLAETCLWRLRFTEGIVTTCALRGDSDETLGHVVLKCSGVLTPASTTALPITLGFKGDDGEVLWQLVELTKRRLEYWWWRGALRVY</sequence>
<dbReference type="EMBL" id="JABSTV010001249">
    <property type="protein sequence ID" value="KAH7961177.1"/>
    <property type="molecule type" value="Genomic_DNA"/>
</dbReference>
<feature type="region of interest" description="Disordered" evidence="1">
    <location>
        <begin position="1"/>
        <end position="25"/>
    </location>
</feature>
<evidence type="ECO:0008006" key="4">
    <source>
        <dbReference type="Google" id="ProtNLM"/>
    </source>
</evidence>
<evidence type="ECO:0000313" key="2">
    <source>
        <dbReference type="EMBL" id="KAH7961177.1"/>
    </source>
</evidence>
<dbReference type="VEuPathDB" id="VectorBase:RSAN_057474"/>
<dbReference type="AlphaFoldDB" id="A0A9D4PZH5"/>
<gene>
    <name evidence="2" type="ORF">HPB52_005182</name>
</gene>
<keyword evidence="3" id="KW-1185">Reference proteome</keyword>
<proteinExistence type="predicted"/>
<comment type="caution">
    <text evidence="2">The sequence shown here is derived from an EMBL/GenBank/DDBJ whole genome shotgun (WGS) entry which is preliminary data.</text>
</comment>
<dbReference type="Proteomes" id="UP000821837">
    <property type="component" value="Chromosome 3"/>
</dbReference>
<evidence type="ECO:0000313" key="3">
    <source>
        <dbReference type="Proteomes" id="UP000821837"/>
    </source>
</evidence>
<reference evidence="2" key="1">
    <citation type="journal article" date="2020" name="Cell">
        <title>Large-Scale Comparative Analyses of Tick Genomes Elucidate Their Genetic Diversity and Vector Capacities.</title>
        <authorList>
            <consortium name="Tick Genome and Microbiome Consortium (TIGMIC)"/>
            <person name="Jia N."/>
            <person name="Wang J."/>
            <person name="Shi W."/>
            <person name="Du L."/>
            <person name="Sun Y."/>
            <person name="Zhan W."/>
            <person name="Jiang J.F."/>
            <person name="Wang Q."/>
            <person name="Zhang B."/>
            <person name="Ji P."/>
            <person name="Bell-Sakyi L."/>
            <person name="Cui X.M."/>
            <person name="Yuan T.T."/>
            <person name="Jiang B.G."/>
            <person name="Yang W.F."/>
            <person name="Lam T.T."/>
            <person name="Chang Q.C."/>
            <person name="Ding S.J."/>
            <person name="Wang X.J."/>
            <person name="Zhu J.G."/>
            <person name="Ruan X.D."/>
            <person name="Zhao L."/>
            <person name="Wei J.T."/>
            <person name="Ye R.Z."/>
            <person name="Que T.C."/>
            <person name="Du C.H."/>
            <person name="Zhou Y.H."/>
            <person name="Cheng J.X."/>
            <person name="Dai P.F."/>
            <person name="Guo W.B."/>
            <person name="Han X.H."/>
            <person name="Huang E.J."/>
            <person name="Li L.F."/>
            <person name="Wei W."/>
            <person name="Gao Y.C."/>
            <person name="Liu J.Z."/>
            <person name="Shao H.Z."/>
            <person name="Wang X."/>
            <person name="Wang C.C."/>
            <person name="Yang T.C."/>
            <person name="Huo Q.B."/>
            <person name="Li W."/>
            <person name="Chen H.Y."/>
            <person name="Chen S.E."/>
            <person name="Zhou L.G."/>
            <person name="Ni X.B."/>
            <person name="Tian J.H."/>
            <person name="Sheng Y."/>
            <person name="Liu T."/>
            <person name="Pan Y.S."/>
            <person name="Xia L.Y."/>
            <person name="Li J."/>
            <person name="Zhao F."/>
            <person name="Cao W.C."/>
        </authorList>
    </citation>
    <scope>NUCLEOTIDE SEQUENCE</scope>
    <source>
        <strain evidence="2">Rsan-2018</strain>
    </source>
</reference>
<organism evidence="2 3">
    <name type="scientific">Rhipicephalus sanguineus</name>
    <name type="common">Brown dog tick</name>
    <name type="synonym">Ixodes sanguineus</name>
    <dbReference type="NCBI Taxonomy" id="34632"/>
    <lineage>
        <taxon>Eukaryota</taxon>
        <taxon>Metazoa</taxon>
        <taxon>Ecdysozoa</taxon>
        <taxon>Arthropoda</taxon>
        <taxon>Chelicerata</taxon>
        <taxon>Arachnida</taxon>
        <taxon>Acari</taxon>
        <taxon>Parasitiformes</taxon>
        <taxon>Ixodida</taxon>
        <taxon>Ixodoidea</taxon>
        <taxon>Ixodidae</taxon>
        <taxon>Rhipicephalinae</taxon>
        <taxon>Rhipicephalus</taxon>
        <taxon>Rhipicephalus</taxon>
    </lineage>
</organism>
<protein>
    <recommendedName>
        <fullName evidence="4">Reverse transcriptase domain-containing protein</fullName>
    </recommendedName>
</protein>
<reference evidence="2" key="2">
    <citation type="submission" date="2021-09" db="EMBL/GenBank/DDBJ databases">
        <authorList>
            <person name="Jia N."/>
            <person name="Wang J."/>
            <person name="Shi W."/>
            <person name="Du L."/>
            <person name="Sun Y."/>
            <person name="Zhan W."/>
            <person name="Jiang J."/>
            <person name="Wang Q."/>
            <person name="Zhang B."/>
            <person name="Ji P."/>
            <person name="Sakyi L.B."/>
            <person name="Cui X."/>
            <person name="Yuan T."/>
            <person name="Jiang B."/>
            <person name="Yang W."/>
            <person name="Lam T.T.-Y."/>
            <person name="Chang Q."/>
            <person name="Ding S."/>
            <person name="Wang X."/>
            <person name="Zhu J."/>
            <person name="Ruan X."/>
            <person name="Zhao L."/>
            <person name="Wei J."/>
            <person name="Que T."/>
            <person name="Du C."/>
            <person name="Cheng J."/>
            <person name="Dai P."/>
            <person name="Han X."/>
            <person name="Huang E."/>
            <person name="Gao Y."/>
            <person name="Liu J."/>
            <person name="Shao H."/>
            <person name="Ye R."/>
            <person name="Li L."/>
            <person name="Wei W."/>
            <person name="Wang X."/>
            <person name="Wang C."/>
            <person name="Huo Q."/>
            <person name="Li W."/>
            <person name="Guo W."/>
            <person name="Chen H."/>
            <person name="Chen S."/>
            <person name="Zhou L."/>
            <person name="Zhou L."/>
            <person name="Ni X."/>
            <person name="Tian J."/>
            <person name="Zhou Y."/>
            <person name="Sheng Y."/>
            <person name="Liu T."/>
            <person name="Pan Y."/>
            <person name="Xia L."/>
            <person name="Li J."/>
            <person name="Zhao F."/>
            <person name="Cao W."/>
        </authorList>
    </citation>
    <scope>NUCLEOTIDE SEQUENCE</scope>
    <source>
        <strain evidence="2">Rsan-2018</strain>
        <tissue evidence="2">Larvae</tissue>
    </source>
</reference>
<dbReference type="VEuPathDB" id="VectorBase:RSAN_050317"/>
<evidence type="ECO:0000256" key="1">
    <source>
        <dbReference type="SAM" id="MobiDB-lite"/>
    </source>
</evidence>